<dbReference type="InterPro" id="IPR001650">
    <property type="entry name" value="Helicase_C-like"/>
</dbReference>
<dbReference type="PROSITE" id="PS51192">
    <property type="entry name" value="HELICASE_ATP_BIND_1"/>
    <property type="match status" value="1"/>
</dbReference>
<dbReference type="GO" id="GO:0004386">
    <property type="term" value="F:helicase activity"/>
    <property type="evidence" value="ECO:0007669"/>
    <property type="project" value="UniProtKB-KW"/>
</dbReference>
<evidence type="ECO:0000256" key="4">
    <source>
        <dbReference type="ARBA" id="ARBA00022840"/>
    </source>
</evidence>
<organism evidence="7 8">
    <name type="scientific">Candidatus Methanodesulfokora washburnensis</name>
    <dbReference type="NCBI Taxonomy" id="2478471"/>
    <lineage>
        <taxon>Archaea</taxon>
        <taxon>Thermoproteota</taxon>
        <taxon>Candidatus Korarchaeia</taxon>
        <taxon>Candidatus Korarchaeia incertae sedis</taxon>
        <taxon>Candidatus Methanodesulfokora</taxon>
    </lineage>
</organism>
<evidence type="ECO:0000313" key="8">
    <source>
        <dbReference type="Proteomes" id="UP000277582"/>
    </source>
</evidence>
<dbReference type="GO" id="GO:0005524">
    <property type="term" value="F:ATP binding"/>
    <property type="evidence" value="ECO:0007669"/>
    <property type="project" value="UniProtKB-KW"/>
</dbReference>
<sequence>MEKQRKYIEHPLIKPEKIEARIYQQVIAARAVEKNTLVVLPTGLGKTAIAIMVIAYRLHKYGGRALIMSPTRPLAIQHWKNLKDVLKIDDIVLVTGRVGQERRKEIWSSGRVFVATPQVVKNDLERGFLFLDDFTLLVFDEAHRAVGLYPYVKIADLYMKRARNPRILALTASPGGNEESILEVLKNLYIENVEVRTRESKDVAPYLSDLEIEVVNVPLSKEYEEVIGLLKSAIKSKSDELRGMGVDLGQKVSMKNLLETQKILAADGRGKELLIVSAMIKIQHILDLMEIEGASMAYDYLKKLMRGEKAADRILIEDPFIKKLIPMLEELSGRPHPKMDLLREIVMKFRGKKMMIFTNYRRTAYEIYDLLSNMNGIKPSVLIGQQRKGEQGMSQEEQRKILEEFISGNCNVLISTSVGEEGLDLPDMDIVLLYDATPSSVRHIQRKGRVGRIRPGKVIALLSRGKEAGFFKLASRKEKEMEIMLKRALSMSRASPLSLEERQREKIPIKVDFREVNGPVARLLISRDDVSIELVKMNGVDYMINDRIFVSRLTQGKILLIGDMSLYLKELRRRYPLPVILLEGRVQEEEKIAELASLLGIPVVRTKNPEDTVDALIRISREGERSYGGSKKGKILNSP</sequence>
<dbReference type="GO" id="GO:0016787">
    <property type="term" value="F:hydrolase activity"/>
    <property type="evidence" value="ECO:0007669"/>
    <property type="project" value="UniProtKB-KW"/>
</dbReference>
<proteinExistence type="predicted"/>
<dbReference type="SMART" id="SM00487">
    <property type="entry name" value="DEXDc"/>
    <property type="match status" value="1"/>
</dbReference>
<dbReference type="RefSeq" id="WP_125672422.1">
    <property type="nucleotide sequence ID" value="NZ_RCOS01000146.1"/>
</dbReference>
<keyword evidence="4" id="KW-0067">ATP-binding</keyword>
<dbReference type="Gene3D" id="3.40.50.300">
    <property type="entry name" value="P-loop containing nucleotide triphosphate hydrolases"/>
    <property type="match status" value="2"/>
</dbReference>
<keyword evidence="1" id="KW-0547">Nucleotide-binding</keyword>
<dbReference type="InterPro" id="IPR011335">
    <property type="entry name" value="Restrct_endonuc-II-like"/>
</dbReference>
<dbReference type="PANTHER" id="PTHR14025:SF20">
    <property type="entry name" value="FANCONI ANEMIA GROUP M PROTEIN"/>
    <property type="match status" value="1"/>
</dbReference>
<evidence type="ECO:0000256" key="2">
    <source>
        <dbReference type="ARBA" id="ARBA00022801"/>
    </source>
</evidence>
<dbReference type="Pfam" id="PF00271">
    <property type="entry name" value="Helicase_C"/>
    <property type="match status" value="1"/>
</dbReference>
<keyword evidence="8" id="KW-1185">Reference proteome</keyword>
<dbReference type="PANTHER" id="PTHR14025">
    <property type="entry name" value="FANCONI ANEMIA GROUP M FANCM FAMILY MEMBER"/>
    <property type="match status" value="1"/>
</dbReference>
<dbReference type="GO" id="GO:0003676">
    <property type="term" value="F:nucleic acid binding"/>
    <property type="evidence" value="ECO:0007669"/>
    <property type="project" value="InterPro"/>
</dbReference>
<evidence type="ECO:0000259" key="5">
    <source>
        <dbReference type="PROSITE" id="PS51192"/>
    </source>
</evidence>
<keyword evidence="3 7" id="KW-0347">Helicase</keyword>
<dbReference type="EMBL" id="RCOS01000146">
    <property type="protein sequence ID" value="RSN72582.1"/>
    <property type="molecule type" value="Genomic_DNA"/>
</dbReference>
<evidence type="ECO:0000256" key="3">
    <source>
        <dbReference type="ARBA" id="ARBA00022806"/>
    </source>
</evidence>
<dbReference type="OrthoDB" id="9764at2157"/>
<dbReference type="PROSITE" id="PS51194">
    <property type="entry name" value="HELICASE_CTER"/>
    <property type="match status" value="1"/>
</dbReference>
<dbReference type="Pfam" id="PF00270">
    <property type="entry name" value="DEAD"/>
    <property type="match status" value="1"/>
</dbReference>
<dbReference type="InterPro" id="IPR027417">
    <property type="entry name" value="P-loop_NTPase"/>
</dbReference>
<dbReference type="InterPro" id="IPR014001">
    <property type="entry name" value="Helicase_ATP-bd"/>
</dbReference>
<dbReference type="AlphaFoldDB" id="A0A3R9QT69"/>
<accession>A0A3R9QT69</accession>
<dbReference type="GO" id="GO:0140097">
    <property type="term" value="F:catalytic activity, acting on DNA"/>
    <property type="evidence" value="ECO:0007669"/>
    <property type="project" value="UniProtKB-ARBA"/>
</dbReference>
<dbReference type="SUPFAM" id="SSF52980">
    <property type="entry name" value="Restriction endonuclease-like"/>
    <property type="match status" value="1"/>
</dbReference>
<evidence type="ECO:0000259" key="6">
    <source>
        <dbReference type="PROSITE" id="PS51194"/>
    </source>
</evidence>
<dbReference type="SUPFAM" id="SSF52540">
    <property type="entry name" value="P-loop containing nucleoside triphosphate hydrolases"/>
    <property type="match status" value="1"/>
</dbReference>
<dbReference type="InterPro" id="IPR011545">
    <property type="entry name" value="DEAD/DEAH_box_helicase_dom"/>
</dbReference>
<dbReference type="Gene3D" id="3.40.50.10130">
    <property type="match status" value="1"/>
</dbReference>
<evidence type="ECO:0000313" key="7">
    <source>
        <dbReference type="EMBL" id="RSN72582.1"/>
    </source>
</evidence>
<comment type="caution">
    <text evidence="7">The sequence shown here is derived from an EMBL/GenBank/DDBJ whole genome shotgun (WGS) entry which is preliminary data.</text>
</comment>
<keyword evidence="2" id="KW-0378">Hydrolase</keyword>
<gene>
    <name evidence="7" type="ORF">D6D85_13215</name>
</gene>
<feature type="domain" description="Helicase ATP-binding" evidence="5">
    <location>
        <begin position="27"/>
        <end position="192"/>
    </location>
</feature>
<dbReference type="SMART" id="SM00490">
    <property type="entry name" value="HELICc"/>
    <property type="match status" value="1"/>
</dbReference>
<feature type="domain" description="Helicase C-terminal" evidence="6">
    <location>
        <begin position="341"/>
        <end position="503"/>
    </location>
</feature>
<name>A0A3R9QT69_9CREN</name>
<dbReference type="Proteomes" id="UP000277582">
    <property type="component" value="Unassembled WGS sequence"/>
</dbReference>
<dbReference type="Gene3D" id="1.20.1320.20">
    <property type="entry name" value="hef helicase domain"/>
    <property type="match status" value="1"/>
</dbReference>
<evidence type="ECO:0000256" key="1">
    <source>
        <dbReference type="ARBA" id="ARBA00022741"/>
    </source>
</evidence>
<reference evidence="7 8" key="1">
    <citation type="submission" date="2018-10" db="EMBL/GenBank/DDBJ databases">
        <title>Co-occurring genomic capacity for anaerobic methane metabolism and dissimilatory sulfite reduction discovered in the Korarchaeota.</title>
        <authorList>
            <person name="Mckay L.J."/>
            <person name="Dlakic M."/>
            <person name="Fields M.W."/>
            <person name="Delmont T.O."/>
            <person name="Eren A.M."/>
            <person name="Jay Z.J."/>
            <person name="Klingelsmith K.B."/>
            <person name="Rusch D.B."/>
            <person name="Inskeep W.P."/>
        </authorList>
    </citation>
    <scope>NUCLEOTIDE SEQUENCE [LARGE SCALE GENOMIC DNA]</scope>
    <source>
        <strain evidence="7 8">MDKW</strain>
    </source>
</reference>
<protein>
    <submittedName>
        <fullName evidence="7">DEAD/DEAH box helicase</fullName>
    </submittedName>
</protein>